<evidence type="ECO:0000313" key="2">
    <source>
        <dbReference type="Proteomes" id="UP000481852"/>
    </source>
</evidence>
<proteinExistence type="predicted"/>
<comment type="caution">
    <text evidence="1">The sequence shown here is derived from an EMBL/GenBank/DDBJ whole genome shotgun (WGS) entry which is preliminary data.</text>
</comment>
<dbReference type="RefSeq" id="WP_154527154.1">
    <property type="nucleotide sequence ID" value="NZ_VULZ01000016.1"/>
</dbReference>
<evidence type="ECO:0000313" key="1">
    <source>
        <dbReference type="EMBL" id="MSS15870.1"/>
    </source>
</evidence>
<dbReference type="Proteomes" id="UP000481852">
    <property type="component" value="Unassembled WGS sequence"/>
</dbReference>
<keyword evidence="2" id="KW-1185">Reference proteome</keyword>
<sequence>MMGDIAKTKVLYVPLDDRDCNYEFPYQLSMMTDDMELLRPDRAWMGALKKPADIAKLWDWLFEHVRECEYAILSVDTLVYGNIVGSRIHQFSQETCMERMETFRRLKQMNPALHIHAYNLVARVAAYDSAQEDPDYWEEYGYAIWRYTFLLDKKNQGKTRPEEDQEAEMLKEKIPKDIMHDFLRRRRTDRAVNMESVKLTREGIFDILTIPKDDTSEFGYAALDQAEILRLVRKYSLFNRVFVYPGADEAGSTIFARVFNLKHHYQPAVYVRYSSVRGPYVIPRYEDRPLGESVKWQIISAGGIVSEDPLESDCMLAVNAAGTEQVESSEQLLRNVNSRNNTNAEELLRYIEYFHARYGKAIGISDVATSNGCDNDFCDNACLHGTFQLIQAFGGWNTAENTNGVVIAQTMIAAYYHCFQNMEEQEERSDTFLARALICDWLCQANVEPEFMKEYAPSHGINPFRLAGCLGEVTEYYKKSLDEQLSEKLSHQLKGKKILLRRVRFNWNGAFYFAADCALEKKK</sequence>
<dbReference type="Pfam" id="PF13552">
    <property type="entry name" value="DUF4127"/>
    <property type="match status" value="1"/>
</dbReference>
<dbReference type="InterPro" id="IPR025394">
    <property type="entry name" value="DUF4127"/>
</dbReference>
<gene>
    <name evidence="1" type="ORF">FYJ35_12660</name>
</gene>
<name>A0A6L5X6H4_9FIRM</name>
<dbReference type="EMBL" id="VULZ01000016">
    <property type="protein sequence ID" value="MSS15870.1"/>
    <property type="molecule type" value="Genomic_DNA"/>
</dbReference>
<reference evidence="1 2" key="1">
    <citation type="submission" date="2019-08" db="EMBL/GenBank/DDBJ databases">
        <title>In-depth cultivation of the pig gut microbiome towards novel bacterial diversity and tailored functional studies.</title>
        <authorList>
            <person name="Wylensek D."/>
            <person name="Hitch T.C.A."/>
            <person name="Clavel T."/>
        </authorList>
    </citation>
    <scope>NUCLEOTIDE SEQUENCE [LARGE SCALE GENOMIC DNA]</scope>
    <source>
        <strain evidence="1 2">Oil+RF-744-WCA-WT-11</strain>
    </source>
</reference>
<accession>A0A6L5X6H4</accession>
<dbReference type="AlphaFoldDB" id="A0A6L5X6H4"/>
<organism evidence="1 2">
    <name type="scientific">Porcincola intestinalis</name>
    <dbReference type="NCBI Taxonomy" id="2606632"/>
    <lineage>
        <taxon>Bacteria</taxon>
        <taxon>Bacillati</taxon>
        <taxon>Bacillota</taxon>
        <taxon>Clostridia</taxon>
        <taxon>Lachnospirales</taxon>
        <taxon>Lachnospiraceae</taxon>
        <taxon>Porcincola</taxon>
    </lineage>
</organism>
<protein>
    <submittedName>
        <fullName evidence="1">DUF4127 family protein</fullName>
    </submittedName>
</protein>